<dbReference type="PROSITE" id="PS52016">
    <property type="entry name" value="TONB_DEPENDENT_REC_3"/>
    <property type="match status" value="1"/>
</dbReference>
<dbReference type="EMBL" id="FUZF01000016">
    <property type="protein sequence ID" value="SKB95327.1"/>
    <property type="molecule type" value="Genomic_DNA"/>
</dbReference>
<organism evidence="10 11">
    <name type="scientific">Sphingobacterium nematocida</name>
    <dbReference type="NCBI Taxonomy" id="1513896"/>
    <lineage>
        <taxon>Bacteria</taxon>
        <taxon>Pseudomonadati</taxon>
        <taxon>Bacteroidota</taxon>
        <taxon>Sphingobacteriia</taxon>
        <taxon>Sphingobacteriales</taxon>
        <taxon>Sphingobacteriaceae</taxon>
        <taxon>Sphingobacterium</taxon>
    </lineage>
</organism>
<dbReference type="InterPro" id="IPR023997">
    <property type="entry name" value="TonB-dep_OMP_SusC/RagA_CS"/>
</dbReference>
<dbReference type="GO" id="GO:0009279">
    <property type="term" value="C:cell outer membrane"/>
    <property type="evidence" value="ECO:0007669"/>
    <property type="project" value="UniProtKB-SubCell"/>
</dbReference>
<keyword evidence="8" id="KW-0732">Signal</keyword>
<evidence type="ECO:0000256" key="2">
    <source>
        <dbReference type="ARBA" id="ARBA00022448"/>
    </source>
</evidence>
<dbReference type="InterPro" id="IPR023996">
    <property type="entry name" value="TonB-dep_OMP_SusC/RagA"/>
</dbReference>
<dbReference type="NCBIfam" id="TIGR04057">
    <property type="entry name" value="SusC_RagA_signa"/>
    <property type="match status" value="1"/>
</dbReference>
<protein>
    <submittedName>
        <fullName evidence="10">TonB-linked outer membrane protein, SusC/RagA family</fullName>
    </submittedName>
</protein>
<evidence type="ECO:0000256" key="5">
    <source>
        <dbReference type="ARBA" id="ARBA00023136"/>
    </source>
</evidence>
<dbReference type="InterPro" id="IPR008969">
    <property type="entry name" value="CarboxyPept-like_regulatory"/>
</dbReference>
<dbReference type="InterPro" id="IPR012910">
    <property type="entry name" value="Plug_dom"/>
</dbReference>
<feature type="signal peptide" evidence="8">
    <location>
        <begin position="1"/>
        <end position="21"/>
    </location>
</feature>
<sequence>MRRKCTFLLLLLASVSLPLSAQFITIKNKSLTLKEAFEEIKKQTGYTVFLKADVFNSDAKVLVDVEKMDLKPFLEKILKDKNIDYTVNNKTIALSKKADNVGAAQNFSVQQNSVTVKVLDGSKQPIEGATIMIVKSRILRKTDKDGTFVVRDIAVGDELEIRFMGKKTTRVKYNNEQSLAITLKDEINEIEEFVVTGYQKIDKRRNTSEITTLSVPDLLVPGMTSLDQLLEGNVPDLMFMQNSGELGATPRLRIRGTSTLLGNREPLWVLDGFVMQDPVNVSNDDLNNPDYVNIIGNAISGINPQDIDRIDILKDASATALYGTRAANGVIVITTKRGVVGKPSVSFRQGTKMSQRPRYTDKSIYLMNSAERVAFGKDLVDLHYAFPANMAMVGYEGAFYRYQTGKTSIGEFQQEVDQYANANTDWFKALTQDTYSFDQTLSLSGGSEDTRYFTSFGYNRENGVLKNTYSNRFTGRININSSFFNDKIQLNVALSGSEAKRTNQQQAIGTMDYAYNTTRALPLYDQEGDPFFYDVLMYNHNRAFNQFQFNILNEIDNSSVNINSQNLNSILSVRYKVNNSLDLDLSGNYSTSGSGQESWWGEKTHYIAKYKNGEWWEKPQEGEYGYSEIPYGGILNANNSSAGSYTFRIQANYRKQFGEDDKHSIHFNGGYETYENRTSSIGTESRGYLKDRGKQFVDNLDLELFPRYRDWINKNHTNLNENLTRTVSGYGVLSYSYKTYFSLNANSRFDISNKFGSRSNERLLPVWSVSGNSNFKQILFKDIDFINTFSTRASFGIQGNMLDDQSPNFIMRLGTINPMFNEYVSYSARIPNPNLRWEQTRQWNFGADASIYEGRINVGVSLYGKRTNDAFSTVSVAAENGTETYVMNSGKIKNSGYSVSLALFPIKKKDFSWYMSTYYGGNFNRVQSDNATVYTAASYLGGHALVNGESVGTFYSYKFLGLNPADGSPLMYDFEDRQHLLQGKNLEETVKMVMVNSGSREPNFSGSLTNRLNYKRLSVSAMLSYSLGGKARLFGLYKPIINGVKAENNVRKEMVDRWVVPGDETKTNIPAIISPSSPNFVVYNYHYSTMSDILGNSFRYADNLWSMYDQSDIRVVSANYLKLTSLIMRYNLENKTLKRTPFRSASLGFGAMNLFTWSAKELRGQAPTQAGFDKPNLSLRPQYTFELSVSF</sequence>
<dbReference type="InterPro" id="IPR039426">
    <property type="entry name" value="TonB-dep_rcpt-like"/>
</dbReference>
<keyword evidence="6 7" id="KW-0998">Cell outer membrane</keyword>
<dbReference type="RefSeq" id="WP_079644590.1">
    <property type="nucleotide sequence ID" value="NZ_FUZF01000016.1"/>
</dbReference>
<keyword evidence="5 7" id="KW-0472">Membrane</keyword>
<keyword evidence="3 7" id="KW-1134">Transmembrane beta strand</keyword>
<dbReference type="Pfam" id="PF07715">
    <property type="entry name" value="Plug"/>
    <property type="match status" value="1"/>
</dbReference>
<dbReference type="Pfam" id="PF13715">
    <property type="entry name" value="CarbopepD_reg_2"/>
    <property type="match status" value="1"/>
</dbReference>
<dbReference type="SUPFAM" id="SSF56935">
    <property type="entry name" value="Porins"/>
    <property type="match status" value="1"/>
</dbReference>
<dbReference type="STRING" id="1513896.SAMN05660841_03227"/>
<keyword evidence="11" id="KW-1185">Reference proteome</keyword>
<gene>
    <name evidence="10" type="ORF">SAMN05660841_03227</name>
</gene>
<evidence type="ECO:0000313" key="10">
    <source>
        <dbReference type="EMBL" id="SKB95327.1"/>
    </source>
</evidence>
<dbReference type="OrthoDB" id="9768177at2"/>
<evidence type="ECO:0000256" key="6">
    <source>
        <dbReference type="ARBA" id="ARBA00023237"/>
    </source>
</evidence>
<name>A0A1T5FGT6_9SPHI</name>
<reference evidence="11" key="1">
    <citation type="submission" date="2017-02" db="EMBL/GenBank/DDBJ databases">
        <authorList>
            <person name="Varghese N."/>
            <person name="Submissions S."/>
        </authorList>
    </citation>
    <scope>NUCLEOTIDE SEQUENCE [LARGE SCALE GENOMIC DNA]</scope>
    <source>
        <strain evidence="11">DSM 24091</strain>
    </source>
</reference>
<dbReference type="Proteomes" id="UP000190150">
    <property type="component" value="Unassembled WGS sequence"/>
</dbReference>
<feature type="domain" description="TonB-dependent receptor plug" evidence="9">
    <location>
        <begin position="203"/>
        <end position="330"/>
    </location>
</feature>
<evidence type="ECO:0000256" key="7">
    <source>
        <dbReference type="PROSITE-ProRule" id="PRU01360"/>
    </source>
</evidence>
<dbReference type="InterPro" id="IPR037066">
    <property type="entry name" value="Plug_dom_sf"/>
</dbReference>
<accession>A0A1T5FGT6</accession>
<dbReference type="SUPFAM" id="SSF49464">
    <property type="entry name" value="Carboxypeptidase regulatory domain-like"/>
    <property type="match status" value="1"/>
</dbReference>
<feature type="chain" id="PRO_5013318642" evidence="8">
    <location>
        <begin position="22"/>
        <end position="1191"/>
    </location>
</feature>
<evidence type="ECO:0000259" key="9">
    <source>
        <dbReference type="Pfam" id="PF07715"/>
    </source>
</evidence>
<evidence type="ECO:0000256" key="8">
    <source>
        <dbReference type="SAM" id="SignalP"/>
    </source>
</evidence>
<evidence type="ECO:0000256" key="3">
    <source>
        <dbReference type="ARBA" id="ARBA00022452"/>
    </source>
</evidence>
<proteinExistence type="inferred from homology"/>
<evidence type="ECO:0000256" key="4">
    <source>
        <dbReference type="ARBA" id="ARBA00022692"/>
    </source>
</evidence>
<comment type="similarity">
    <text evidence="7">Belongs to the TonB-dependent receptor family.</text>
</comment>
<keyword evidence="2 7" id="KW-0813">Transport</keyword>
<dbReference type="NCBIfam" id="TIGR04056">
    <property type="entry name" value="OMP_RagA_SusC"/>
    <property type="match status" value="1"/>
</dbReference>
<dbReference type="InterPro" id="IPR036942">
    <property type="entry name" value="Beta-barrel_TonB_sf"/>
</dbReference>
<dbReference type="AlphaFoldDB" id="A0A1T5FGT6"/>
<dbReference type="Gene3D" id="2.40.170.20">
    <property type="entry name" value="TonB-dependent receptor, beta-barrel domain"/>
    <property type="match status" value="1"/>
</dbReference>
<evidence type="ECO:0000256" key="1">
    <source>
        <dbReference type="ARBA" id="ARBA00004571"/>
    </source>
</evidence>
<evidence type="ECO:0000313" key="11">
    <source>
        <dbReference type="Proteomes" id="UP000190150"/>
    </source>
</evidence>
<dbReference type="Gene3D" id="2.170.130.10">
    <property type="entry name" value="TonB-dependent receptor, plug domain"/>
    <property type="match status" value="1"/>
</dbReference>
<comment type="subcellular location">
    <subcellularLocation>
        <location evidence="1 7">Cell outer membrane</location>
        <topology evidence="1 7">Multi-pass membrane protein</topology>
    </subcellularLocation>
</comment>
<keyword evidence="4 7" id="KW-0812">Transmembrane</keyword>